<organism evidence="2 3">
    <name type="scientific">Clytia hemisphaerica</name>
    <dbReference type="NCBI Taxonomy" id="252671"/>
    <lineage>
        <taxon>Eukaryota</taxon>
        <taxon>Metazoa</taxon>
        <taxon>Cnidaria</taxon>
        <taxon>Hydrozoa</taxon>
        <taxon>Hydroidolina</taxon>
        <taxon>Leptothecata</taxon>
        <taxon>Obeliida</taxon>
        <taxon>Clytiidae</taxon>
        <taxon>Clytia</taxon>
    </lineage>
</organism>
<keyword evidence="1" id="KW-0732">Signal</keyword>
<accession>A0A7M5WIL6</accession>
<sequence length="780" mass="91095">MRRLLKHYMLSVFIKLLNWMFKLQIDCDIEIVKARRKVAYNLLETVKILIDDYFTYNDDLIVDLKKDLGIDSTVFHLNQLCAKISVEMSYFLYEHVVLSDDQLLVDIFLDVVTGDTKNLKFRYVKKSKLENDKDFGNNDERFLAHGNFVPPRIRIFFPMIEACLDEVNTCFPNDITRSDIEIGRDLINGKGNIVAKSELGKSPFKLTIVSPKPEPNEIANHPGLMREFLDIGFTKLSYPFLDVGSLYVDDLKSWICHIFGIRCHEQVVLRVYEKDIATVDELLITSWGPIPCLYWFAVFINTTNHKAFKPFNYPDKNHIKMQKVQSIPIIIKSENKNMNFHFESWIKKNERIEEVIEQKLDIPKNRLCINHNYQHEDFVAEQTKRVWQENLHALKTEWRKINLYNKSINSEYFYDTPPSSHSPLKYNIGVFVKDTESELLENLQKNGVRAKPIMQSVLIKHGGKTFCEFSFSVLNMFACPGDQQYQTICQFIRRQFSDITPEVISLKPEGDIANDQSKDSVFNLFLNPLRFQGDVDTFCQKYGLAKKLKINFLTGQFSVDLFSEEGRKLEDIHDLKTYVYEKKGIPPHLQSYFHNRIELSYGARLFEFLSLGTKCTLNLVVLPAKDIDIKCTLGKEEFSLQIKETCTMLDLKKKVGEQCGLSMELFRIQLNCSRDYDDLIPIWELGVYNMIIRRAVYFTIHQTDGKVLVEKDRHFFFDEGKDTIESLQKEIQEQYFRNESKGGILLKNREFDSDTKLIDIWEIIITFVVYSEPVNVCNIC</sequence>
<protein>
    <recommendedName>
        <fullName evidence="4">Ubiquitinyl hydrolase 1</fullName>
    </recommendedName>
</protein>
<name>A0A7M5WIL6_9CNID</name>
<feature type="chain" id="PRO_5029572842" description="Ubiquitinyl hydrolase 1" evidence="1">
    <location>
        <begin position="25"/>
        <end position="780"/>
    </location>
</feature>
<dbReference type="Proteomes" id="UP000594262">
    <property type="component" value="Unplaced"/>
</dbReference>
<evidence type="ECO:0000313" key="3">
    <source>
        <dbReference type="Proteomes" id="UP000594262"/>
    </source>
</evidence>
<evidence type="ECO:0008006" key="4">
    <source>
        <dbReference type="Google" id="ProtNLM"/>
    </source>
</evidence>
<evidence type="ECO:0000256" key="1">
    <source>
        <dbReference type="SAM" id="SignalP"/>
    </source>
</evidence>
<proteinExistence type="predicted"/>
<dbReference type="EnsemblMetazoa" id="CLYHEMT002100.1">
    <property type="protein sequence ID" value="CLYHEMP002100.1"/>
    <property type="gene ID" value="CLYHEMG002100"/>
</dbReference>
<feature type="signal peptide" evidence="1">
    <location>
        <begin position="1"/>
        <end position="24"/>
    </location>
</feature>
<reference evidence="2" key="1">
    <citation type="submission" date="2021-01" db="UniProtKB">
        <authorList>
            <consortium name="EnsemblMetazoa"/>
        </authorList>
    </citation>
    <scope>IDENTIFICATION</scope>
</reference>
<dbReference type="AlphaFoldDB" id="A0A7M5WIL6"/>
<evidence type="ECO:0000313" key="2">
    <source>
        <dbReference type="EnsemblMetazoa" id="CLYHEMP002100.1"/>
    </source>
</evidence>
<keyword evidence="3" id="KW-1185">Reference proteome</keyword>